<evidence type="ECO:0000256" key="2">
    <source>
        <dbReference type="ARBA" id="ARBA00022676"/>
    </source>
</evidence>
<feature type="domain" description="Glycosyltransferase 2-like" evidence="9">
    <location>
        <begin position="345"/>
        <end position="561"/>
    </location>
</feature>
<dbReference type="Pfam" id="PF13632">
    <property type="entry name" value="Glyco_trans_2_3"/>
    <property type="match status" value="1"/>
</dbReference>
<dbReference type="InterPro" id="IPR001173">
    <property type="entry name" value="Glyco_trans_2-like"/>
</dbReference>
<feature type="transmembrane region" description="Helical" evidence="8">
    <location>
        <begin position="651"/>
        <end position="675"/>
    </location>
</feature>
<comment type="subcellular location">
    <subcellularLocation>
        <location evidence="1">Membrane</location>
        <topology evidence="1">Multi-pass membrane protein</topology>
    </subcellularLocation>
</comment>
<dbReference type="Gene3D" id="3.90.550.10">
    <property type="entry name" value="Spore Coat Polysaccharide Biosynthesis Protein SpsA, Chain A"/>
    <property type="match status" value="1"/>
</dbReference>
<feature type="transmembrane region" description="Helical" evidence="8">
    <location>
        <begin position="625"/>
        <end position="645"/>
    </location>
</feature>
<protein>
    <recommendedName>
        <fullName evidence="9">Glycosyltransferase 2-like domain-containing protein</fullName>
    </recommendedName>
</protein>
<evidence type="ECO:0000313" key="10">
    <source>
        <dbReference type="EMBL" id="GIE98111.1"/>
    </source>
</evidence>
<evidence type="ECO:0000256" key="4">
    <source>
        <dbReference type="ARBA" id="ARBA00022692"/>
    </source>
</evidence>
<dbReference type="Proteomes" id="UP000636960">
    <property type="component" value="Unassembled WGS sequence"/>
</dbReference>
<keyword evidence="2" id="KW-0328">Glycosyltransferase</keyword>
<evidence type="ECO:0000259" key="9">
    <source>
        <dbReference type="Pfam" id="PF13632"/>
    </source>
</evidence>
<dbReference type="GO" id="GO:0005886">
    <property type="term" value="C:plasma membrane"/>
    <property type="evidence" value="ECO:0007669"/>
    <property type="project" value="TreeGrafter"/>
</dbReference>
<keyword evidence="5 8" id="KW-1133">Transmembrane helix</keyword>
<feature type="compositionally biased region" description="Low complexity" evidence="7">
    <location>
        <begin position="15"/>
        <end position="33"/>
    </location>
</feature>
<comment type="caution">
    <text evidence="10">The sequence shown here is derived from an EMBL/GenBank/DDBJ whole genome shotgun (WGS) entry which is preliminary data.</text>
</comment>
<dbReference type="PANTHER" id="PTHR43867">
    <property type="entry name" value="CELLULOSE SYNTHASE CATALYTIC SUBUNIT A [UDP-FORMING]"/>
    <property type="match status" value="1"/>
</dbReference>
<evidence type="ECO:0000256" key="8">
    <source>
        <dbReference type="SAM" id="Phobius"/>
    </source>
</evidence>
<feature type="transmembrane region" description="Helical" evidence="8">
    <location>
        <begin position="696"/>
        <end position="717"/>
    </location>
</feature>
<feature type="region of interest" description="Disordered" evidence="7">
    <location>
        <begin position="1"/>
        <end position="126"/>
    </location>
</feature>
<evidence type="ECO:0000313" key="11">
    <source>
        <dbReference type="Proteomes" id="UP000636960"/>
    </source>
</evidence>
<sequence length="728" mass="79374">MSTNLAPRRGTVYRSASASAAKSPAAKSPAADSPHADSPHADSPHTASPHTASPHADSPHAASPSRLLTDKSDLLADSSPWLTPAPHGARPRPGAGPAVVPIPPVRPPARPGPELPLPRTRRPRRNGQEIHIADLLELSAGRVLDAPPSGPYLSPGNRRRRIGEGTFVSLLSVPDRLLVAALTVGWLACLAWFWHWWLAPGHRITWFGMAVNSTLLLVISAQPAFFFLAANRLRGINPRLEIPELRVAMVVTRAPSEPWQVARDTLVAMLGQRFPHPYDVWLCDEAPTAEIFTWCAAHHVRISSRQGSTEYHRSTWPRRTKCKEGNLAYFYDGWGYECYDVVAQFDCDHVPQPTYLAEMVRPFADAAVGYVAAPSICDANAADSWAARSRLFREAGFQGPFQAGHAGGLAPTCIGSHYAVRTKALKDIGGIGPELAEDFSTAFLLTSAGWQGAFALNAKAHGDGPPTFAAMITQEFQWSRSLTTLLFDLSRRHLRRMPWRLRFRFLNTLSFYPLLAVVSLAGTLLPPIAAVSGMPWVKVTYLEFLGRWATVGIWMLLLIGLLRRRGLLRPRRAPTLSWEVWLSSICRWPFVLWGVTAATLQKLWPRPVSFKVTPKGGNGLEPLPITLVLPLLVLSTVLSGGALLGELGYGAGGYLLLCMLGSTMYVFAAFAVCFLHGLETGRAAKVKTFHAVRVTAGLPLFATVAAVPPLVLAYLHAPGYVLASVGWW</sequence>
<proteinExistence type="predicted"/>
<dbReference type="GO" id="GO:0016758">
    <property type="term" value="F:hexosyltransferase activity"/>
    <property type="evidence" value="ECO:0007669"/>
    <property type="project" value="TreeGrafter"/>
</dbReference>
<keyword evidence="11" id="KW-1185">Reference proteome</keyword>
<name>A0A919K7P4_9ACTN</name>
<evidence type="ECO:0000256" key="1">
    <source>
        <dbReference type="ARBA" id="ARBA00004141"/>
    </source>
</evidence>
<feature type="compositionally biased region" description="Low complexity" evidence="7">
    <location>
        <begin position="44"/>
        <end position="65"/>
    </location>
</feature>
<feature type="transmembrane region" description="Helical" evidence="8">
    <location>
        <begin position="505"/>
        <end position="525"/>
    </location>
</feature>
<feature type="transmembrane region" description="Helical" evidence="8">
    <location>
        <begin position="545"/>
        <end position="562"/>
    </location>
</feature>
<accession>A0A919K7P4</accession>
<dbReference type="EMBL" id="BOMV01000060">
    <property type="protein sequence ID" value="GIE98111.1"/>
    <property type="molecule type" value="Genomic_DNA"/>
</dbReference>
<dbReference type="InterPro" id="IPR050321">
    <property type="entry name" value="Glycosyltr_2/OpgH_subfam"/>
</dbReference>
<keyword evidence="4 8" id="KW-0812">Transmembrane</keyword>
<dbReference type="AlphaFoldDB" id="A0A919K7P4"/>
<feature type="transmembrane region" description="Helical" evidence="8">
    <location>
        <begin position="177"/>
        <end position="198"/>
    </location>
</feature>
<dbReference type="PANTHER" id="PTHR43867:SF2">
    <property type="entry name" value="CELLULOSE SYNTHASE CATALYTIC SUBUNIT A [UDP-FORMING]"/>
    <property type="match status" value="1"/>
</dbReference>
<feature type="compositionally biased region" description="Basic and acidic residues" evidence="7">
    <location>
        <begin position="34"/>
        <end position="43"/>
    </location>
</feature>
<organism evidence="10 11">
    <name type="scientific">Paractinoplanes rishiriensis</name>
    <dbReference type="NCBI Taxonomy" id="1050105"/>
    <lineage>
        <taxon>Bacteria</taxon>
        <taxon>Bacillati</taxon>
        <taxon>Actinomycetota</taxon>
        <taxon>Actinomycetes</taxon>
        <taxon>Micromonosporales</taxon>
        <taxon>Micromonosporaceae</taxon>
        <taxon>Paractinoplanes</taxon>
    </lineage>
</organism>
<evidence type="ECO:0000256" key="3">
    <source>
        <dbReference type="ARBA" id="ARBA00022679"/>
    </source>
</evidence>
<feature type="transmembrane region" description="Helical" evidence="8">
    <location>
        <begin position="204"/>
        <end position="230"/>
    </location>
</feature>
<evidence type="ECO:0000256" key="6">
    <source>
        <dbReference type="ARBA" id="ARBA00023136"/>
    </source>
</evidence>
<evidence type="ECO:0000256" key="7">
    <source>
        <dbReference type="SAM" id="MobiDB-lite"/>
    </source>
</evidence>
<feature type="compositionally biased region" description="Low complexity" evidence="7">
    <location>
        <begin position="84"/>
        <end position="99"/>
    </location>
</feature>
<dbReference type="SUPFAM" id="SSF53448">
    <property type="entry name" value="Nucleotide-diphospho-sugar transferases"/>
    <property type="match status" value="1"/>
</dbReference>
<dbReference type="InterPro" id="IPR029044">
    <property type="entry name" value="Nucleotide-diphossugar_trans"/>
</dbReference>
<evidence type="ECO:0000256" key="5">
    <source>
        <dbReference type="ARBA" id="ARBA00022989"/>
    </source>
</evidence>
<feature type="compositionally biased region" description="Pro residues" evidence="7">
    <location>
        <begin position="100"/>
        <end position="116"/>
    </location>
</feature>
<gene>
    <name evidence="10" type="ORF">Ari01nite_55760</name>
</gene>
<reference evidence="10" key="1">
    <citation type="submission" date="2021-01" db="EMBL/GenBank/DDBJ databases">
        <title>Whole genome shotgun sequence of Actinoplanes rishiriensis NBRC 108556.</title>
        <authorList>
            <person name="Komaki H."/>
            <person name="Tamura T."/>
        </authorList>
    </citation>
    <scope>NUCLEOTIDE SEQUENCE</scope>
    <source>
        <strain evidence="10">NBRC 108556</strain>
    </source>
</reference>
<keyword evidence="6 8" id="KW-0472">Membrane</keyword>
<keyword evidence="3" id="KW-0808">Transferase</keyword>